<dbReference type="Pfam" id="PF24035">
    <property type="entry name" value="DUF7344"/>
    <property type="match status" value="1"/>
</dbReference>
<dbReference type="eggNOG" id="arCOG03828">
    <property type="taxonomic scope" value="Archaea"/>
</dbReference>
<dbReference type="Proteomes" id="UP000011602">
    <property type="component" value="Unassembled WGS sequence"/>
</dbReference>
<protein>
    <recommendedName>
        <fullName evidence="1">DUF7344 domain-containing protein</fullName>
    </recommendedName>
</protein>
<evidence type="ECO:0000313" key="3">
    <source>
        <dbReference type="Proteomes" id="UP000011602"/>
    </source>
</evidence>
<feature type="domain" description="DUF7344" evidence="1">
    <location>
        <begin position="28"/>
        <end position="104"/>
    </location>
</feature>
<dbReference type="EMBL" id="AOHZ01000017">
    <property type="protein sequence ID" value="ELY60799.1"/>
    <property type="molecule type" value="Genomic_DNA"/>
</dbReference>
<sequence>MDNEWLRAILETTEEVERNTAADHLLWVLSDRYTRYVLASVVDESTVTLEALTDVVAGLEAAETGSIVTSSDHERIRLWLYHVVLPKLDDVGYLEFDSEAQTVETDEIPPVFRELLENRNDEV</sequence>
<dbReference type="InterPro" id="IPR055768">
    <property type="entry name" value="DUF7344"/>
</dbReference>
<keyword evidence="3" id="KW-1185">Reference proteome</keyword>
<reference evidence="2 3" key="1">
    <citation type="journal article" date="2014" name="PLoS Genet.">
        <title>Phylogenetically driven sequencing of extremely halophilic archaea reveals strategies for static and dynamic osmo-response.</title>
        <authorList>
            <person name="Becker E.A."/>
            <person name="Seitzer P.M."/>
            <person name="Tritt A."/>
            <person name="Larsen D."/>
            <person name="Krusor M."/>
            <person name="Yao A.I."/>
            <person name="Wu D."/>
            <person name="Madern D."/>
            <person name="Eisen J.A."/>
            <person name="Darling A.E."/>
            <person name="Facciotti M.T."/>
        </authorList>
    </citation>
    <scope>NUCLEOTIDE SEQUENCE [LARGE SCALE GENOMIC DNA]</scope>
    <source>
        <strain evidence="2 3">JCM 12255</strain>
    </source>
</reference>
<dbReference type="AlphaFoldDB" id="L9XGD9"/>
<organism evidence="2 3">
    <name type="scientific">Natronolimnohabitans innermongolicus JCM 12255</name>
    <dbReference type="NCBI Taxonomy" id="1227499"/>
    <lineage>
        <taxon>Archaea</taxon>
        <taxon>Methanobacteriati</taxon>
        <taxon>Methanobacteriota</taxon>
        <taxon>Stenosarchaea group</taxon>
        <taxon>Halobacteria</taxon>
        <taxon>Halobacteriales</taxon>
        <taxon>Natrialbaceae</taxon>
        <taxon>Natronolimnohabitans</taxon>
    </lineage>
</organism>
<accession>L9XGD9</accession>
<evidence type="ECO:0000259" key="1">
    <source>
        <dbReference type="Pfam" id="PF24035"/>
    </source>
</evidence>
<dbReference type="RefSeq" id="WP_007258072.1">
    <property type="nucleotide sequence ID" value="NZ_AOHZ01000017.1"/>
</dbReference>
<evidence type="ECO:0000313" key="2">
    <source>
        <dbReference type="EMBL" id="ELY60799.1"/>
    </source>
</evidence>
<name>L9XGD9_9EURY</name>
<comment type="caution">
    <text evidence="2">The sequence shown here is derived from an EMBL/GenBank/DDBJ whole genome shotgun (WGS) entry which is preliminary data.</text>
</comment>
<dbReference type="STRING" id="1227499.C493_03817"/>
<gene>
    <name evidence="2" type="ORF">C493_03817</name>
</gene>
<proteinExistence type="predicted"/>
<dbReference type="OrthoDB" id="247722at2157"/>